<organism evidence="1 2">
    <name type="scientific">Poseidonibacter parvus</name>
    <dbReference type="NCBI Taxonomy" id="1850254"/>
    <lineage>
        <taxon>Bacteria</taxon>
        <taxon>Pseudomonadati</taxon>
        <taxon>Campylobacterota</taxon>
        <taxon>Epsilonproteobacteria</taxon>
        <taxon>Campylobacterales</taxon>
        <taxon>Arcobacteraceae</taxon>
        <taxon>Poseidonibacter</taxon>
    </lineage>
</organism>
<accession>A0A1P8KL67</accession>
<reference evidence="1 2" key="1">
    <citation type="submission" date="2017-01" db="EMBL/GenBank/DDBJ databases">
        <title>Genome sequencing of Arcobacter sp. LPB0137.</title>
        <authorList>
            <person name="Lee G.-W."/>
            <person name="Yi H."/>
        </authorList>
    </citation>
    <scope>NUCLEOTIDE SEQUENCE [LARGE SCALE GENOMIC DNA]</scope>
    <source>
        <strain evidence="1 2">LPB0137</strain>
    </source>
</reference>
<dbReference type="AlphaFoldDB" id="A0A1P8KL67"/>
<dbReference type="EMBL" id="CP019070">
    <property type="protein sequence ID" value="APW65297.1"/>
    <property type="molecule type" value="Genomic_DNA"/>
</dbReference>
<dbReference type="Proteomes" id="UP000186074">
    <property type="component" value="Chromosome"/>
</dbReference>
<gene>
    <name evidence="1" type="ORF">LPB137_05255</name>
</gene>
<proteinExistence type="predicted"/>
<dbReference type="RefSeq" id="WP_076085358.1">
    <property type="nucleotide sequence ID" value="NZ_CP019070.1"/>
</dbReference>
<sequence length="338" mass="40094">MKLNNKYLNLKKILEIYNERYARREELEDELDLSKDQVGRIITLLKKMNIFENFEKGNNKISENLYNKSIFNSKEFNIALLASLAYVEEDKSKEIIKYFFKDTIKNLTFAITNNYSRNFQENIIKLIDESKYNIFASIIKDNNNTSKTCCNVSFIESERRENIIPLEFFIFDDSWFICAYFVKNKKIDIIDTKNIESAIRVDYNFSDYINISDVDKCIKRYISEKNIMTEELVLLRLNPTTLSLLVEFDLISSYEIFENRNNDNEKLFLLNINRSSDELSKINIDNLISNIDTPEDLIENKRIVFYEEDTKSYIIKTKLSKSKLKFILNAFDNIQQIK</sequence>
<evidence type="ECO:0000313" key="2">
    <source>
        <dbReference type="Proteomes" id="UP000186074"/>
    </source>
</evidence>
<protein>
    <submittedName>
        <fullName evidence="1">Uncharacterized protein</fullName>
    </submittedName>
</protein>
<dbReference type="KEGG" id="alp:LPB137_05255"/>
<evidence type="ECO:0000313" key="1">
    <source>
        <dbReference type="EMBL" id="APW65297.1"/>
    </source>
</evidence>
<name>A0A1P8KL67_9BACT</name>
<keyword evidence="2" id="KW-1185">Reference proteome</keyword>